<dbReference type="EMBL" id="SHKL01000001">
    <property type="protein sequence ID" value="RZT84858.1"/>
    <property type="molecule type" value="Genomic_DNA"/>
</dbReference>
<reference evidence="2 3" key="1">
    <citation type="submission" date="2019-02" db="EMBL/GenBank/DDBJ databases">
        <title>Sequencing the genomes of 1000 actinobacteria strains.</title>
        <authorList>
            <person name="Klenk H.-P."/>
        </authorList>
    </citation>
    <scope>NUCLEOTIDE SEQUENCE [LARGE SCALE GENOMIC DNA]</scope>
    <source>
        <strain evidence="2 3">DSM 45779</strain>
    </source>
</reference>
<dbReference type="RefSeq" id="WP_130289404.1">
    <property type="nucleotide sequence ID" value="NZ_SHKL01000001.1"/>
</dbReference>
<comment type="caution">
    <text evidence="2">The sequence shown here is derived from an EMBL/GenBank/DDBJ whole genome shotgun (WGS) entry which is preliminary data.</text>
</comment>
<dbReference type="Proteomes" id="UP000291591">
    <property type="component" value="Unassembled WGS sequence"/>
</dbReference>
<evidence type="ECO:0000256" key="1">
    <source>
        <dbReference type="SAM" id="Phobius"/>
    </source>
</evidence>
<sequence>MGDAVPPAGIRPGRWWLHPLTSALLLAGLVAALAVAGLLGTGVPPVAVGLLLITLAGAGAGFANSGSV</sequence>
<feature type="transmembrane region" description="Helical" evidence="1">
    <location>
        <begin position="46"/>
        <end position="63"/>
    </location>
</feature>
<keyword evidence="1" id="KW-0812">Transmembrane</keyword>
<keyword evidence="1" id="KW-1133">Transmembrane helix</keyword>
<dbReference type="AlphaFoldDB" id="A0A4Q7UVA3"/>
<keyword evidence="1" id="KW-0472">Membrane</keyword>
<keyword evidence="3" id="KW-1185">Reference proteome</keyword>
<proteinExistence type="predicted"/>
<accession>A0A4Q7UVA3</accession>
<name>A0A4Q7UVA3_PSEST</name>
<gene>
    <name evidence="2" type="ORF">EV383_1714</name>
</gene>
<evidence type="ECO:0000313" key="2">
    <source>
        <dbReference type="EMBL" id="RZT84858.1"/>
    </source>
</evidence>
<feature type="transmembrane region" description="Helical" evidence="1">
    <location>
        <begin position="20"/>
        <end position="39"/>
    </location>
</feature>
<organism evidence="2 3">
    <name type="scientific">Pseudonocardia sediminis</name>
    <dbReference type="NCBI Taxonomy" id="1397368"/>
    <lineage>
        <taxon>Bacteria</taxon>
        <taxon>Bacillati</taxon>
        <taxon>Actinomycetota</taxon>
        <taxon>Actinomycetes</taxon>
        <taxon>Pseudonocardiales</taxon>
        <taxon>Pseudonocardiaceae</taxon>
        <taxon>Pseudonocardia</taxon>
    </lineage>
</organism>
<protein>
    <submittedName>
        <fullName evidence="2">Uncharacterized protein</fullName>
    </submittedName>
</protein>
<evidence type="ECO:0000313" key="3">
    <source>
        <dbReference type="Proteomes" id="UP000291591"/>
    </source>
</evidence>